<reference evidence="1" key="1">
    <citation type="submission" date="2023-07" db="EMBL/GenBank/DDBJ databases">
        <title>Black Yeasts Isolated from many extreme environments.</title>
        <authorList>
            <person name="Coleine C."/>
            <person name="Stajich J.E."/>
            <person name="Selbmann L."/>
        </authorList>
    </citation>
    <scope>NUCLEOTIDE SEQUENCE</scope>
    <source>
        <strain evidence="1">CCFEE 5714</strain>
    </source>
</reference>
<proteinExistence type="predicted"/>
<name>A0ACC3MUC1_9PEZI</name>
<protein>
    <submittedName>
        <fullName evidence="1">Uncharacterized protein</fullName>
    </submittedName>
</protein>
<evidence type="ECO:0000313" key="1">
    <source>
        <dbReference type="EMBL" id="KAK3703063.1"/>
    </source>
</evidence>
<sequence>MTFREKAVWCQLACNVLALGILLPPVGTKESDAELRRQALAHVESVWYQEQRLHNELRMKQKQRQRSWPSLHTTLRRSDILQYAKFSLVYVECGLFEKAQELLLQVDGFLTEAVGLAHPVAIKARLFLSETCWWLTDGDAAARLRQELLTTCQSSLGNDDVATLTVVDRLGKSMWQLGKFQRAKDLSQQAVDGFQKLYPSGHGDTYRAMTHLGLCVGKLARFDQAIALHSGALEGLVRAEPVSEYNAHVLEVQENLAMAKLGRHRYGASQDNDLRAAVNLQADVFSQREQKLGKEHPLSLWAACNLARLKAACGQLADAEEMIRQRLPIAERTLGPDHMVAFLLDCYRRQKKTTEAGELEDMVLKGTRDIFGEGSAWEHFFIVQYTTNARAGAEQEPQTQDNNVLNPYDTTR</sequence>
<evidence type="ECO:0000313" key="2">
    <source>
        <dbReference type="Proteomes" id="UP001281147"/>
    </source>
</evidence>
<dbReference type="EMBL" id="JAUTXU010000156">
    <property type="protein sequence ID" value="KAK3703063.1"/>
    <property type="molecule type" value="Genomic_DNA"/>
</dbReference>
<organism evidence="1 2">
    <name type="scientific">Vermiconidia calcicola</name>
    <dbReference type="NCBI Taxonomy" id="1690605"/>
    <lineage>
        <taxon>Eukaryota</taxon>
        <taxon>Fungi</taxon>
        <taxon>Dikarya</taxon>
        <taxon>Ascomycota</taxon>
        <taxon>Pezizomycotina</taxon>
        <taxon>Dothideomycetes</taxon>
        <taxon>Dothideomycetidae</taxon>
        <taxon>Mycosphaerellales</taxon>
        <taxon>Extremaceae</taxon>
        <taxon>Vermiconidia</taxon>
    </lineage>
</organism>
<gene>
    <name evidence="1" type="ORF">LTR37_014674</name>
</gene>
<comment type="caution">
    <text evidence="1">The sequence shown here is derived from an EMBL/GenBank/DDBJ whole genome shotgun (WGS) entry which is preliminary data.</text>
</comment>
<keyword evidence="2" id="KW-1185">Reference proteome</keyword>
<accession>A0ACC3MUC1</accession>
<dbReference type="Proteomes" id="UP001281147">
    <property type="component" value="Unassembled WGS sequence"/>
</dbReference>